<gene>
    <name evidence="1" type="ORF">LLY24_08925</name>
</gene>
<dbReference type="RefSeq" id="WP_259035935.1">
    <property type="nucleotide sequence ID" value="NZ_JAJISC010000003.1"/>
</dbReference>
<accession>A0ABT2ECX4</accession>
<reference evidence="1" key="1">
    <citation type="submission" date="2021-11" db="EMBL/GenBank/DDBJ databases">
        <title>Halomonas sp., isolated from a coastal aquaculture zone in Dongshan Bay.</title>
        <authorList>
            <person name="Lin W."/>
        </authorList>
    </citation>
    <scope>NUCLEOTIDE SEQUENCE</scope>
    <source>
        <strain evidence="1">Yzlin-01</strain>
    </source>
</reference>
<evidence type="ECO:0000313" key="1">
    <source>
        <dbReference type="EMBL" id="MCS2609437.1"/>
    </source>
</evidence>
<dbReference type="Proteomes" id="UP001165542">
    <property type="component" value="Unassembled WGS sequence"/>
</dbReference>
<keyword evidence="2" id="KW-1185">Reference proteome</keyword>
<protein>
    <submittedName>
        <fullName evidence="1">Uncharacterized protein</fullName>
    </submittedName>
</protein>
<sequence length="197" mass="22620">MNMNDIDFDSSWLVCDAKHLEQMKRDLVAEETSNPDDPDLLAIVTPENRLFVFEDGENRATLFNYEKERRFLSSAREVLFCTAEKRGHYSDIALYKDGSCQWALWHDGLDDPRHLDETGEPAGNYAMIKKTLLRMQDELGDNPEGIDHLYALPLLLARDLYGYGADTALPQGAIYKWDTKPRPSGIARFFKRLMGRD</sequence>
<comment type="caution">
    <text evidence="1">The sequence shown here is derived from an EMBL/GenBank/DDBJ whole genome shotgun (WGS) entry which is preliminary data.</text>
</comment>
<name>A0ABT2ECX4_9GAMM</name>
<organism evidence="1 2">
    <name type="scientific">Halomonas dongshanensis</name>
    <dbReference type="NCBI Taxonomy" id="2890835"/>
    <lineage>
        <taxon>Bacteria</taxon>
        <taxon>Pseudomonadati</taxon>
        <taxon>Pseudomonadota</taxon>
        <taxon>Gammaproteobacteria</taxon>
        <taxon>Oceanospirillales</taxon>
        <taxon>Halomonadaceae</taxon>
        <taxon>Halomonas</taxon>
    </lineage>
</organism>
<dbReference type="EMBL" id="JAJISC010000003">
    <property type="protein sequence ID" value="MCS2609437.1"/>
    <property type="molecule type" value="Genomic_DNA"/>
</dbReference>
<proteinExistence type="predicted"/>
<evidence type="ECO:0000313" key="2">
    <source>
        <dbReference type="Proteomes" id="UP001165542"/>
    </source>
</evidence>